<comment type="caution">
    <text evidence="5">The sequence shown here is derived from an EMBL/GenBank/DDBJ whole genome shotgun (WGS) entry which is preliminary data.</text>
</comment>
<gene>
    <name evidence="5" type="ORF">CHS0354_001781</name>
</gene>
<accession>A0AAE0S2Z1</accession>
<evidence type="ECO:0000256" key="1">
    <source>
        <dbReference type="ARBA" id="ARBA00003343"/>
    </source>
</evidence>
<reference evidence="5" key="1">
    <citation type="journal article" date="2021" name="Genome Biol. Evol.">
        <title>A High-Quality Reference Genome for a Parasitic Bivalve with Doubly Uniparental Inheritance (Bivalvia: Unionida).</title>
        <authorList>
            <person name="Smith C.H."/>
        </authorList>
    </citation>
    <scope>NUCLEOTIDE SEQUENCE</scope>
    <source>
        <strain evidence="5">CHS0354</strain>
    </source>
</reference>
<dbReference type="PANTHER" id="PTHR12684">
    <property type="entry name" value="PUTATIVE PHOSPHOTRANSFERASE"/>
    <property type="match status" value="1"/>
</dbReference>
<dbReference type="EC" id="2.7.1.160" evidence="2"/>
<dbReference type="GO" id="GO:0000215">
    <property type="term" value="F:tRNA 2'-phosphotransferase activity"/>
    <property type="evidence" value="ECO:0007669"/>
    <property type="project" value="UniProtKB-EC"/>
</dbReference>
<dbReference type="PANTHER" id="PTHR12684:SF2">
    <property type="entry name" value="TRNA 2'-PHOSPHOTRANSFERASE 1"/>
    <property type="match status" value="1"/>
</dbReference>
<dbReference type="InterPro" id="IPR002745">
    <property type="entry name" value="Ptrans_KptA/Tpt1"/>
</dbReference>
<proteinExistence type="predicted"/>
<sequence>GKRLDYRGRGDLERGVFEQPGGNRGCFPRSLLESFDTYGQGPMEAFLKNVPGTLQVDDDEDCMFLSNMLSIILRHGTEKLKFKQLPGGYLYVDEIWKKMQKLGHFTKNDLMKALAQNDKQMFSLQKEEITGHLKIRDNQEHTMKGHGKKLEYNLGEHEVPVSQPYQLRREHREALDYQHLGSAEEVSRKRKINREAIEGIEKDAIQEPAVEQRHPAVELHLELALGSADAEDETEPCNQDQQKRRMNTLSGSPAPSFKEKMEDPIGLSPLWPVALEFAPDNNLLHLDPNHFFLGAPSTVMKSHAATVLQNIRHRALCHKDGRKVEFLSPDSAACVLKKERCVLPDGSIYELTSTWIPDPEFKEKKEKASQTEERNMKTLETGIQCDIIKLNI</sequence>
<dbReference type="EMBL" id="JAEAOA010000169">
    <property type="protein sequence ID" value="KAK3583990.1"/>
    <property type="molecule type" value="Genomic_DNA"/>
</dbReference>
<name>A0AAE0S2Z1_9BIVA</name>
<dbReference type="Proteomes" id="UP001195483">
    <property type="component" value="Unassembled WGS sequence"/>
</dbReference>
<dbReference type="AlphaFoldDB" id="A0AAE0S2Z1"/>
<evidence type="ECO:0000256" key="2">
    <source>
        <dbReference type="ARBA" id="ARBA00012007"/>
    </source>
</evidence>
<reference evidence="5" key="2">
    <citation type="journal article" date="2021" name="Genome Biol. Evol.">
        <title>Developing a high-quality reference genome for a parasitic bivalve with doubly uniparental inheritance (Bivalvia: Unionida).</title>
        <authorList>
            <person name="Smith C.H."/>
        </authorList>
    </citation>
    <scope>NUCLEOTIDE SEQUENCE</scope>
    <source>
        <strain evidence="5">CHS0354</strain>
        <tissue evidence="5">Mantle</tissue>
    </source>
</reference>
<evidence type="ECO:0000313" key="5">
    <source>
        <dbReference type="EMBL" id="KAK3583990.1"/>
    </source>
</evidence>
<comment type="function">
    <text evidence="1">Catalyzes the last step of tRNA splicing, the transfer of the splice junction 2'-phosphate from ligated tRNA to NAD to produce ADP-ribose 1''-2'' cyclic phosphate.</text>
</comment>
<reference evidence="5" key="3">
    <citation type="submission" date="2023-05" db="EMBL/GenBank/DDBJ databases">
        <authorList>
            <person name="Smith C.H."/>
        </authorList>
    </citation>
    <scope>NUCLEOTIDE SEQUENCE</scope>
    <source>
        <strain evidence="5">CHS0354</strain>
        <tissue evidence="5">Mantle</tissue>
    </source>
</reference>
<dbReference type="Gene3D" id="1.10.10.970">
    <property type="entry name" value="RNA 2'-phosphotransferase, Tpt1/KptA family, N-terminal domain"/>
    <property type="match status" value="1"/>
</dbReference>
<keyword evidence="6" id="KW-1185">Reference proteome</keyword>
<evidence type="ECO:0000256" key="3">
    <source>
        <dbReference type="ARBA" id="ARBA00047949"/>
    </source>
</evidence>
<dbReference type="GO" id="GO:0006388">
    <property type="term" value="P:tRNA splicing, via endonucleolytic cleavage and ligation"/>
    <property type="evidence" value="ECO:0007669"/>
    <property type="project" value="TreeGrafter"/>
</dbReference>
<feature type="region of interest" description="Disordered" evidence="4">
    <location>
        <begin position="226"/>
        <end position="261"/>
    </location>
</feature>
<organism evidence="5 6">
    <name type="scientific">Potamilus streckersoni</name>
    <dbReference type="NCBI Taxonomy" id="2493646"/>
    <lineage>
        <taxon>Eukaryota</taxon>
        <taxon>Metazoa</taxon>
        <taxon>Spiralia</taxon>
        <taxon>Lophotrochozoa</taxon>
        <taxon>Mollusca</taxon>
        <taxon>Bivalvia</taxon>
        <taxon>Autobranchia</taxon>
        <taxon>Heteroconchia</taxon>
        <taxon>Palaeoheterodonta</taxon>
        <taxon>Unionida</taxon>
        <taxon>Unionoidea</taxon>
        <taxon>Unionidae</taxon>
        <taxon>Ambleminae</taxon>
        <taxon>Lampsilini</taxon>
        <taxon>Potamilus</taxon>
    </lineage>
</organism>
<feature type="non-terminal residue" evidence="5">
    <location>
        <position position="1"/>
    </location>
</feature>
<evidence type="ECO:0000256" key="4">
    <source>
        <dbReference type="SAM" id="MobiDB-lite"/>
    </source>
</evidence>
<comment type="catalytic activity">
    <reaction evidence="3">
        <text>2'-phospho-[ligated tRNA] + NAD(+) = mature tRNA + ADP-alpha-D-ribose 1'',2''-cyclic phosphate + nicotinamide</text>
        <dbReference type="Rhea" id="RHEA:23324"/>
        <dbReference type="Rhea" id="RHEA-COMP:11106"/>
        <dbReference type="Rhea" id="RHEA-COMP:11107"/>
        <dbReference type="ChEBI" id="CHEBI:17154"/>
        <dbReference type="ChEBI" id="CHEBI:57540"/>
        <dbReference type="ChEBI" id="CHEBI:76596"/>
        <dbReference type="ChEBI" id="CHEBI:82883"/>
        <dbReference type="ChEBI" id="CHEBI:85027"/>
        <dbReference type="EC" id="2.7.1.160"/>
    </reaction>
</comment>
<evidence type="ECO:0000313" key="6">
    <source>
        <dbReference type="Proteomes" id="UP001195483"/>
    </source>
</evidence>
<dbReference type="InterPro" id="IPR042080">
    <property type="entry name" value="RNA_2'-PTrans_N"/>
</dbReference>
<dbReference type="Pfam" id="PF01885">
    <property type="entry name" value="PTS_2-RNA"/>
    <property type="match status" value="1"/>
</dbReference>
<dbReference type="SUPFAM" id="SSF56399">
    <property type="entry name" value="ADP-ribosylation"/>
    <property type="match status" value="1"/>
</dbReference>
<protein>
    <recommendedName>
        <fullName evidence="2">2'-phosphotransferase</fullName>
        <ecNumber evidence="2">2.7.1.160</ecNumber>
    </recommendedName>
</protein>